<sequence length="241" mass="28419">MKRTVIITFFALMGCIHAFSQNHPKQDEAPVFVPDSLGKYELGINTYFAFDRWMDQSIRSPFEILLRRKIKTDRMLRLRVYGNLSRSRKVEFTTTDMDRLGKYGLAIGHEWLKAINRKWQWYYGLELEGSQDRRHILHERMGWDAATDISFWEKRDNYHHIDRLALSPLAGIRFSLSPRLLFSTEFRLVSSLGRQRITIEDSTKALDEGARYQLQSTGGHTIKENGIRFQPYTGIFLNYRF</sequence>
<name>A0ABV9T054_9BACT</name>
<accession>A0ABV9T054</accession>
<reference evidence="3" key="1">
    <citation type="journal article" date="2019" name="Int. J. Syst. Evol. Microbiol.">
        <title>The Global Catalogue of Microorganisms (GCM) 10K type strain sequencing project: providing services to taxonomists for standard genome sequencing and annotation.</title>
        <authorList>
            <consortium name="The Broad Institute Genomics Platform"/>
            <consortium name="The Broad Institute Genome Sequencing Center for Infectious Disease"/>
            <person name="Wu L."/>
            <person name="Ma J."/>
        </authorList>
    </citation>
    <scope>NUCLEOTIDE SEQUENCE [LARGE SCALE GENOMIC DNA]</scope>
    <source>
        <strain evidence="3">CGMCC 4.7466</strain>
    </source>
</reference>
<evidence type="ECO:0000313" key="2">
    <source>
        <dbReference type="EMBL" id="MFC4871993.1"/>
    </source>
</evidence>
<proteinExistence type="predicted"/>
<feature type="signal peptide" evidence="1">
    <location>
        <begin position="1"/>
        <end position="20"/>
    </location>
</feature>
<keyword evidence="3" id="KW-1185">Reference proteome</keyword>
<dbReference type="Proteomes" id="UP001595818">
    <property type="component" value="Unassembled WGS sequence"/>
</dbReference>
<dbReference type="RefSeq" id="WP_377063984.1">
    <property type="nucleotide sequence ID" value="NZ_JBHSJJ010000004.1"/>
</dbReference>
<dbReference type="EMBL" id="JBHSJJ010000004">
    <property type="protein sequence ID" value="MFC4871993.1"/>
    <property type="molecule type" value="Genomic_DNA"/>
</dbReference>
<dbReference type="PROSITE" id="PS51257">
    <property type="entry name" value="PROKAR_LIPOPROTEIN"/>
    <property type="match status" value="1"/>
</dbReference>
<evidence type="ECO:0008006" key="4">
    <source>
        <dbReference type="Google" id="ProtNLM"/>
    </source>
</evidence>
<evidence type="ECO:0000256" key="1">
    <source>
        <dbReference type="SAM" id="SignalP"/>
    </source>
</evidence>
<organism evidence="2 3">
    <name type="scientific">Negadavirga shengliensis</name>
    <dbReference type="NCBI Taxonomy" id="1389218"/>
    <lineage>
        <taxon>Bacteria</taxon>
        <taxon>Pseudomonadati</taxon>
        <taxon>Bacteroidota</taxon>
        <taxon>Cytophagia</taxon>
        <taxon>Cytophagales</taxon>
        <taxon>Cyclobacteriaceae</taxon>
        <taxon>Negadavirga</taxon>
    </lineage>
</organism>
<evidence type="ECO:0000313" key="3">
    <source>
        <dbReference type="Proteomes" id="UP001595818"/>
    </source>
</evidence>
<keyword evidence="1" id="KW-0732">Signal</keyword>
<protein>
    <recommendedName>
        <fullName evidence="4">DUF2490 domain-containing protein</fullName>
    </recommendedName>
</protein>
<feature type="chain" id="PRO_5045967189" description="DUF2490 domain-containing protein" evidence="1">
    <location>
        <begin position="21"/>
        <end position="241"/>
    </location>
</feature>
<gene>
    <name evidence="2" type="ORF">ACFPFU_09860</name>
</gene>
<comment type="caution">
    <text evidence="2">The sequence shown here is derived from an EMBL/GenBank/DDBJ whole genome shotgun (WGS) entry which is preliminary data.</text>
</comment>